<sequence length="59" mass="6568">MITRHTRRTYEAWEGFKAAAENDGPAAEVRRLIQEGRQALALELNSAISAFRQLPGSVL</sequence>
<dbReference type="EMBL" id="MWQN01000001">
    <property type="protein sequence ID" value="OPC83924.1"/>
    <property type="molecule type" value="Genomic_DNA"/>
</dbReference>
<evidence type="ECO:0000313" key="1">
    <source>
        <dbReference type="EMBL" id="OPC83924.1"/>
    </source>
</evidence>
<organism evidence="1 2">
    <name type="scientific">Embleya scabrispora</name>
    <dbReference type="NCBI Taxonomy" id="159449"/>
    <lineage>
        <taxon>Bacteria</taxon>
        <taxon>Bacillati</taxon>
        <taxon>Actinomycetota</taxon>
        <taxon>Actinomycetes</taxon>
        <taxon>Kitasatosporales</taxon>
        <taxon>Streptomycetaceae</taxon>
        <taxon>Embleya</taxon>
    </lineage>
</organism>
<dbReference type="Proteomes" id="UP000190037">
    <property type="component" value="Unassembled WGS sequence"/>
</dbReference>
<keyword evidence="2" id="KW-1185">Reference proteome</keyword>
<reference evidence="1 2" key="1">
    <citation type="submission" date="2017-03" db="EMBL/GenBank/DDBJ databases">
        <title>Draft genome sequence of Streptomyces scabrisporus NF3, endophyte isolated from Amphipterygium adstringens.</title>
        <authorList>
            <person name="Vazquez M."/>
            <person name="Ceapa C.D."/>
            <person name="Rodriguez Luna D."/>
            <person name="Sanchez Esquivel S."/>
        </authorList>
    </citation>
    <scope>NUCLEOTIDE SEQUENCE [LARGE SCALE GENOMIC DNA]</scope>
    <source>
        <strain evidence="1 2">NF3</strain>
    </source>
</reference>
<gene>
    <name evidence="1" type="ORF">B4N89_25985</name>
</gene>
<evidence type="ECO:0000313" key="2">
    <source>
        <dbReference type="Proteomes" id="UP000190037"/>
    </source>
</evidence>
<comment type="caution">
    <text evidence="1">The sequence shown here is derived from an EMBL/GenBank/DDBJ whole genome shotgun (WGS) entry which is preliminary data.</text>
</comment>
<protein>
    <submittedName>
        <fullName evidence="1">Uncharacterized protein</fullName>
    </submittedName>
</protein>
<proteinExistence type="predicted"/>
<dbReference type="AlphaFoldDB" id="A0A1T3P4G9"/>
<name>A0A1T3P4G9_9ACTN</name>
<accession>A0A1T3P4G9</accession>